<dbReference type="AlphaFoldDB" id="A0A381PZP1"/>
<sequence length="172" mass="18597">MLQFNLPKLIAPLLLAAAALLSACGGGPDQTQLERELQDKAGSDILPVELGMVDCPEDVVMTPESVFICASEVAGQYYELQVRIIDAQAQYSYVHKHHPLQLVNTEAVLAGEVGYEVGFDVMIDCGDGEYLVAPIGSSFNCVATRVESGAQADIEVRLEDADGRLSWVLRRS</sequence>
<dbReference type="EMBL" id="UINC01001150">
    <property type="protein sequence ID" value="SUZ72511.1"/>
    <property type="molecule type" value="Genomic_DNA"/>
</dbReference>
<proteinExistence type="predicted"/>
<organism evidence="1">
    <name type="scientific">marine metagenome</name>
    <dbReference type="NCBI Taxonomy" id="408172"/>
    <lineage>
        <taxon>unclassified sequences</taxon>
        <taxon>metagenomes</taxon>
        <taxon>ecological metagenomes</taxon>
    </lineage>
</organism>
<gene>
    <name evidence="1" type="ORF">METZ01_LOCUS25365</name>
</gene>
<evidence type="ECO:0008006" key="2">
    <source>
        <dbReference type="Google" id="ProtNLM"/>
    </source>
</evidence>
<protein>
    <recommendedName>
        <fullName evidence="2">DUF4333 domain-containing protein</fullName>
    </recommendedName>
</protein>
<name>A0A381PZP1_9ZZZZ</name>
<evidence type="ECO:0000313" key="1">
    <source>
        <dbReference type="EMBL" id="SUZ72511.1"/>
    </source>
</evidence>
<accession>A0A381PZP1</accession>
<reference evidence="1" key="1">
    <citation type="submission" date="2018-05" db="EMBL/GenBank/DDBJ databases">
        <authorList>
            <person name="Lanie J.A."/>
            <person name="Ng W.-L."/>
            <person name="Kazmierczak K.M."/>
            <person name="Andrzejewski T.M."/>
            <person name="Davidsen T.M."/>
            <person name="Wayne K.J."/>
            <person name="Tettelin H."/>
            <person name="Glass J.I."/>
            <person name="Rusch D."/>
            <person name="Podicherti R."/>
            <person name="Tsui H.-C.T."/>
            <person name="Winkler M.E."/>
        </authorList>
    </citation>
    <scope>NUCLEOTIDE SEQUENCE</scope>
</reference>